<keyword evidence="4" id="KW-1185">Reference proteome</keyword>
<dbReference type="PANTHER" id="PTHR34406:SF1">
    <property type="entry name" value="PROTEIN YCEI"/>
    <property type="match status" value="1"/>
</dbReference>
<comment type="caution">
    <text evidence="3">The sequence shown here is derived from an EMBL/GenBank/DDBJ whole genome shotgun (WGS) entry which is preliminary data.</text>
</comment>
<evidence type="ECO:0000313" key="4">
    <source>
        <dbReference type="Proteomes" id="UP000005824"/>
    </source>
</evidence>
<gene>
    <name evidence="3" type="ORF">CfE428DRAFT_1867</name>
</gene>
<feature type="domain" description="Lipid/polyisoprenoid-binding YceI-like" evidence="2">
    <location>
        <begin position="33"/>
        <end position="201"/>
    </location>
</feature>
<feature type="chain" id="PRO_5002802507" evidence="1">
    <location>
        <begin position="30"/>
        <end position="209"/>
    </location>
</feature>
<evidence type="ECO:0000256" key="1">
    <source>
        <dbReference type="SAM" id="SignalP"/>
    </source>
</evidence>
<dbReference type="AlphaFoldDB" id="B4CYX9"/>
<name>B4CYX9_9BACT</name>
<dbReference type="EMBL" id="ABVL01000004">
    <property type="protein sequence ID" value="EDY20670.1"/>
    <property type="molecule type" value="Genomic_DNA"/>
</dbReference>
<evidence type="ECO:0000313" key="3">
    <source>
        <dbReference type="EMBL" id="EDY20670.1"/>
    </source>
</evidence>
<dbReference type="InterPro" id="IPR007372">
    <property type="entry name" value="Lipid/polyisoprenoid-bd_YceI"/>
</dbReference>
<evidence type="ECO:0000259" key="2">
    <source>
        <dbReference type="SMART" id="SM00867"/>
    </source>
</evidence>
<reference evidence="3 4" key="1">
    <citation type="journal article" date="2011" name="J. Bacteriol.">
        <title>Genome sequence of Chthoniobacter flavus Ellin428, an aerobic heterotrophic soil bacterium.</title>
        <authorList>
            <person name="Kant R."/>
            <person name="van Passel M.W."/>
            <person name="Palva A."/>
            <person name="Lucas S."/>
            <person name="Lapidus A."/>
            <person name="Glavina Del Rio T."/>
            <person name="Dalin E."/>
            <person name="Tice H."/>
            <person name="Bruce D."/>
            <person name="Goodwin L."/>
            <person name="Pitluck S."/>
            <person name="Larimer F.W."/>
            <person name="Land M.L."/>
            <person name="Hauser L."/>
            <person name="Sangwan P."/>
            <person name="de Vos W.M."/>
            <person name="Janssen P.H."/>
            <person name="Smidt H."/>
        </authorList>
    </citation>
    <scope>NUCLEOTIDE SEQUENCE [LARGE SCALE GENOMIC DNA]</scope>
    <source>
        <strain evidence="3 4">Ellin428</strain>
    </source>
</reference>
<dbReference type="eggNOG" id="COG2353">
    <property type="taxonomic scope" value="Bacteria"/>
</dbReference>
<dbReference type="RefSeq" id="WP_006979192.1">
    <property type="nucleotide sequence ID" value="NZ_ABVL01000004.1"/>
</dbReference>
<sequence precursor="true">MPASPSSFRHFLLTIVCGVLLGCSATSLAAGQTLPLDARASSLAFVGDAFMHSFHGEARNFTGSATLESGANPPVQRATLHFKTAALTTFNNDRDKKMWEWLKIDAHPEATFTLESVKPIEGDGQKADAAHPARFQVAGTLTLNGVKQAVAGTAQGWREKDRLIVSGNTVLDTLKYGLPQIRQAFLTVGTNVKTSYRFTFILPAEYAAK</sequence>
<dbReference type="SUPFAM" id="SSF101874">
    <property type="entry name" value="YceI-like"/>
    <property type="match status" value="1"/>
</dbReference>
<protein>
    <submittedName>
        <fullName evidence="3">YceI family protein</fullName>
    </submittedName>
</protein>
<dbReference type="InterPro" id="IPR036761">
    <property type="entry name" value="TTHA0802/YceI-like_sf"/>
</dbReference>
<feature type="signal peptide" evidence="1">
    <location>
        <begin position="1"/>
        <end position="29"/>
    </location>
</feature>
<dbReference type="InParanoid" id="B4CYX9"/>
<dbReference type="Gene3D" id="2.40.128.110">
    <property type="entry name" value="Lipid/polyisoprenoid-binding, YceI-like"/>
    <property type="match status" value="1"/>
</dbReference>
<accession>B4CYX9</accession>
<organism evidence="3 4">
    <name type="scientific">Chthoniobacter flavus Ellin428</name>
    <dbReference type="NCBI Taxonomy" id="497964"/>
    <lineage>
        <taxon>Bacteria</taxon>
        <taxon>Pseudomonadati</taxon>
        <taxon>Verrucomicrobiota</taxon>
        <taxon>Spartobacteria</taxon>
        <taxon>Chthoniobacterales</taxon>
        <taxon>Chthoniobacteraceae</taxon>
        <taxon>Chthoniobacter</taxon>
    </lineage>
</organism>
<dbReference type="PANTHER" id="PTHR34406">
    <property type="entry name" value="PROTEIN YCEI"/>
    <property type="match status" value="1"/>
</dbReference>
<proteinExistence type="predicted"/>
<dbReference type="Proteomes" id="UP000005824">
    <property type="component" value="Unassembled WGS sequence"/>
</dbReference>
<dbReference type="SMART" id="SM00867">
    <property type="entry name" value="YceI"/>
    <property type="match status" value="1"/>
</dbReference>
<dbReference type="Pfam" id="PF04264">
    <property type="entry name" value="YceI"/>
    <property type="match status" value="1"/>
</dbReference>
<dbReference type="FunCoup" id="B4CYX9">
    <property type="interactions" value="97"/>
</dbReference>
<keyword evidence="1" id="KW-0732">Signal</keyword>